<name>A0A3N4JTT3_9PEZI</name>
<accession>A0A3N4JTT3</accession>
<feature type="non-terminal residue" evidence="1">
    <location>
        <position position="1"/>
    </location>
</feature>
<sequence>DFEDVLSCLEDIHGGGRLARFLEGSAESVILGELSQKDEEYWQMPFTDIANELNIYAARSTLEKVFPNHHGLFRWKATQKPFLTRNHIEGHLAFAHMALKVAMEYIVFTDKM</sequence>
<protein>
    <submittedName>
        <fullName evidence="1">Uncharacterized protein</fullName>
    </submittedName>
</protein>
<evidence type="ECO:0000313" key="2">
    <source>
        <dbReference type="Proteomes" id="UP000276215"/>
    </source>
</evidence>
<dbReference type="AlphaFoldDB" id="A0A3N4JTT3"/>
<keyword evidence="2" id="KW-1185">Reference proteome</keyword>
<dbReference type="Proteomes" id="UP000276215">
    <property type="component" value="Unassembled WGS sequence"/>
</dbReference>
<dbReference type="EMBL" id="ML120382">
    <property type="protein sequence ID" value="RPB00242.1"/>
    <property type="molecule type" value="Genomic_DNA"/>
</dbReference>
<evidence type="ECO:0000313" key="1">
    <source>
        <dbReference type="EMBL" id="RPB00242.1"/>
    </source>
</evidence>
<proteinExistence type="predicted"/>
<reference evidence="1 2" key="1">
    <citation type="journal article" date="2018" name="Nat. Ecol. Evol.">
        <title>Pezizomycetes genomes reveal the molecular basis of ectomycorrhizal truffle lifestyle.</title>
        <authorList>
            <person name="Murat C."/>
            <person name="Payen T."/>
            <person name="Noel B."/>
            <person name="Kuo A."/>
            <person name="Morin E."/>
            <person name="Chen J."/>
            <person name="Kohler A."/>
            <person name="Krizsan K."/>
            <person name="Balestrini R."/>
            <person name="Da Silva C."/>
            <person name="Montanini B."/>
            <person name="Hainaut M."/>
            <person name="Levati E."/>
            <person name="Barry K.W."/>
            <person name="Belfiori B."/>
            <person name="Cichocki N."/>
            <person name="Clum A."/>
            <person name="Dockter R.B."/>
            <person name="Fauchery L."/>
            <person name="Guy J."/>
            <person name="Iotti M."/>
            <person name="Le Tacon F."/>
            <person name="Lindquist E.A."/>
            <person name="Lipzen A."/>
            <person name="Malagnac F."/>
            <person name="Mello A."/>
            <person name="Molinier V."/>
            <person name="Miyauchi S."/>
            <person name="Poulain J."/>
            <person name="Riccioni C."/>
            <person name="Rubini A."/>
            <person name="Sitrit Y."/>
            <person name="Splivallo R."/>
            <person name="Traeger S."/>
            <person name="Wang M."/>
            <person name="Zifcakova L."/>
            <person name="Wipf D."/>
            <person name="Zambonelli A."/>
            <person name="Paolocci F."/>
            <person name="Nowrousian M."/>
            <person name="Ottonello S."/>
            <person name="Baldrian P."/>
            <person name="Spatafora J.W."/>
            <person name="Henrissat B."/>
            <person name="Nagy L.G."/>
            <person name="Aury J.M."/>
            <person name="Wincker P."/>
            <person name="Grigoriev I.V."/>
            <person name="Bonfante P."/>
            <person name="Martin F.M."/>
        </authorList>
    </citation>
    <scope>NUCLEOTIDE SEQUENCE [LARGE SCALE GENOMIC DNA]</scope>
    <source>
        <strain evidence="1 2">120613-1</strain>
    </source>
</reference>
<gene>
    <name evidence="1" type="ORF">L873DRAFT_1681362</name>
</gene>
<organism evidence="1 2">
    <name type="scientific">Choiromyces venosus 120613-1</name>
    <dbReference type="NCBI Taxonomy" id="1336337"/>
    <lineage>
        <taxon>Eukaryota</taxon>
        <taxon>Fungi</taxon>
        <taxon>Dikarya</taxon>
        <taxon>Ascomycota</taxon>
        <taxon>Pezizomycotina</taxon>
        <taxon>Pezizomycetes</taxon>
        <taxon>Pezizales</taxon>
        <taxon>Tuberaceae</taxon>
        <taxon>Choiromyces</taxon>
    </lineage>
</organism>